<keyword evidence="1" id="KW-1133">Transmembrane helix</keyword>
<dbReference type="NCBIfam" id="TIGR02532">
    <property type="entry name" value="IV_pilin_GFxxxE"/>
    <property type="match status" value="1"/>
</dbReference>
<accession>A0A7S7LY75</accession>
<evidence type="ECO:0000313" key="2">
    <source>
        <dbReference type="EMBL" id="QOY53058.1"/>
    </source>
</evidence>
<dbReference type="KEGG" id="sbal:HUE88_05100"/>
<dbReference type="Gene3D" id="3.30.700.10">
    <property type="entry name" value="Glycoprotein, Type 4 Pilin"/>
    <property type="match status" value="1"/>
</dbReference>
<dbReference type="Pfam" id="PF07963">
    <property type="entry name" value="N_methyl"/>
    <property type="match status" value="1"/>
</dbReference>
<dbReference type="Proteomes" id="UP000593994">
    <property type="component" value="Chromosome"/>
</dbReference>
<keyword evidence="3" id="KW-1185">Reference proteome</keyword>
<dbReference type="InterPro" id="IPR045584">
    <property type="entry name" value="Pilin-like"/>
</dbReference>
<organism evidence="2 3">
    <name type="scientific">Candidatus Sulfurimonas baltica</name>
    <dbReference type="NCBI Taxonomy" id="2740404"/>
    <lineage>
        <taxon>Bacteria</taxon>
        <taxon>Pseudomonadati</taxon>
        <taxon>Campylobacterota</taxon>
        <taxon>Epsilonproteobacteria</taxon>
        <taxon>Campylobacterales</taxon>
        <taxon>Sulfurimonadaceae</taxon>
        <taxon>Sulfurimonas</taxon>
    </lineage>
</organism>
<evidence type="ECO:0000313" key="3">
    <source>
        <dbReference type="Proteomes" id="UP000593994"/>
    </source>
</evidence>
<dbReference type="EMBL" id="CP054492">
    <property type="protein sequence ID" value="QOY53058.1"/>
    <property type="molecule type" value="Genomic_DNA"/>
</dbReference>
<feature type="transmembrane region" description="Helical" evidence="1">
    <location>
        <begin position="6"/>
        <end position="29"/>
    </location>
</feature>
<reference evidence="2 3" key="1">
    <citation type="submission" date="2020-05" db="EMBL/GenBank/DDBJ databases">
        <title>Sulfurimonas marisnigri, sp. nov., and Sulfurimonas baltica, sp. nov., manganese oxide reducing chemolithoautotrophs of the class Epsilonproteobacteria isolated from the pelagic redoxclines of the Black and Baltic Seas and emended description of the genus Sulfurimonas.</title>
        <authorList>
            <person name="Henkel J.V."/>
            <person name="Laudan C."/>
            <person name="Werner J."/>
            <person name="Neu T."/>
            <person name="Plewe S."/>
            <person name="Sproer C."/>
            <person name="Bunk B."/>
            <person name="Schulz-Vogt H.N."/>
        </authorList>
    </citation>
    <scope>NUCLEOTIDE SEQUENCE [LARGE SCALE GENOMIC DNA]</scope>
    <source>
        <strain evidence="2 3">GD2</strain>
    </source>
</reference>
<gene>
    <name evidence="2" type="ORF">HUE88_05100</name>
</gene>
<sequence>MKKHGFTLIEMAITLTIIGLIVGGSLKAVKSMREKSKIYEAKENVIAAKNAIIGAALENSYLPNQSEFSKNLSPVKGNQAIMLYSPDSDLVNDDICTYTSTKLIVIDNSPNEINPSVPARTIDNVAFVVASAGANYNMQTATINGTPRVVNIHASFIQTDDNTTPIDKQSDEYDDVVDWVTLSQLKSSIQCKDSLRLITNNIPLLDINISKSVPIYTDDDTPTSYTWQAKIAENITSASYIRVKCNGALQPLKLDSYYRNHSCSSFMLDIYFGDSEQANRVDINVSDNYGNSDIRSYSVSLK</sequence>
<dbReference type="SUPFAM" id="SSF54523">
    <property type="entry name" value="Pili subunits"/>
    <property type="match status" value="1"/>
</dbReference>
<dbReference type="InterPro" id="IPR012902">
    <property type="entry name" value="N_methyl_site"/>
</dbReference>
<keyword evidence="1" id="KW-0812">Transmembrane</keyword>
<proteinExistence type="predicted"/>
<dbReference type="PROSITE" id="PS00409">
    <property type="entry name" value="PROKAR_NTER_METHYL"/>
    <property type="match status" value="1"/>
</dbReference>
<protein>
    <submittedName>
        <fullName evidence="2">Prepilin-type N-terminal cleavage/methylation domain-containing protein</fullName>
    </submittedName>
</protein>
<dbReference type="AlphaFoldDB" id="A0A7S7LY75"/>
<name>A0A7S7LY75_9BACT</name>
<evidence type="ECO:0000256" key="1">
    <source>
        <dbReference type="SAM" id="Phobius"/>
    </source>
</evidence>
<dbReference type="RefSeq" id="WP_194371751.1">
    <property type="nucleotide sequence ID" value="NZ_CP054492.1"/>
</dbReference>
<keyword evidence="1" id="KW-0472">Membrane</keyword>